<dbReference type="Gene3D" id="3.40.710.10">
    <property type="entry name" value="DD-peptidase/beta-lactamase superfamily"/>
    <property type="match status" value="1"/>
</dbReference>
<proteinExistence type="predicted"/>
<dbReference type="InterPro" id="IPR050491">
    <property type="entry name" value="AmpC-like"/>
</dbReference>
<dbReference type="SMART" id="SM00028">
    <property type="entry name" value="TPR"/>
    <property type="match status" value="3"/>
</dbReference>
<dbReference type="OrthoDB" id="9793489at2"/>
<feature type="signal peptide" evidence="4">
    <location>
        <begin position="1"/>
        <end position="20"/>
    </location>
</feature>
<dbReference type="PANTHER" id="PTHR46825:SF11">
    <property type="entry name" value="PENICILLIN-BINDING PROTEIN 4"/>
    <property type="match status" value="1"/>
</dbReference>
<dbReference type="Proteomes" id="UP000028007">
    <property type="component" value="Unassembled WGS sequence"/>
</dbReference>
<dbReference type="SUPFAM" id="SSF48452">
    <property type="entry name" value="TPR-like"/>
    <property type="match status" value="1"/>
</dbReference>
<dbReference type="InterPro" id="IPR011990">
    <property type="entry name" value="TPR-like_helical_dom_sf"/>
</dbReference>
<dbReference type="RefSeq" id="WP_074963985.1">
    <property type="nucleotide sequence ID" value="NZ_JNFF01000116.1"/>
</dbReference>
<dbReference type="AlphaFoldDB" id="A0A081PCE7"/>
<evidence type="ECO:0000313" key="6">
    <source>
        <dbReference type="EMBL" id="KEQ28370.1"/>
    </source>
</evidence>
<evidence type="ECO:0000256" key="4">
    <source>
        <dbReference type="SAM" id="SignalP"/>
    </source>
</evidence>
<dbReference type="Pfam" id="PF00144">
    <property type="entry name" value="Beta-lactamase"/>
    <property type="match status" value="1"/>
</dbReference>
<dbReference type="PANTHER" id="PTHR46825">
    <property type="entry name" value="D-ALANYL-D-ALANINE-CARBOXYPEPTIDASE/ENDOPEPTIDASE AMPH"/>
    <property type="match status" value="1"/>
</dbReference>
<feature type="domain" description="Beta-lactamase-related" evidence="5">
    <location>
        <begin position="27"/>
        <end position="351"/>
    </location>
</feature>
<dbReference type="Gene3D" id="1.25.40.10">
    <property type="entry name" value="Tetratricopeptide repeat domain"/>
    <property type="match status" value="1"/>
</dbReference>
<dbReference type="InterPro" id="IPR001466">
    <property type="entry name" value="Beta-lactam-related"/>
</dbReference>
<evidence type="ECO:0000256" key="3">
    <source>
        <dbReference type="PROSITE-ProRule" id="PRU00339"/>
    </source>
</evidence>
<comment type="subcellular location">
    <subcellularLocation>
        <location evidence="1">Membrane</location>
    </subcellularLocation>
</comment>
<evidence type="ECO:0000256" key="1">
    <source>
        <dbReference type="ARBA" id="ARBA00004370"/>
    </source>
</evidence>
<gene>
    <name evidence="6" type="ORF">N180_01680</name>
</gene>
<protein>
    <recommendedName>
        <fullName evidence="5">Beta-lactamase-related domain-containing protein</fullName>
    </recommendedName>
</protein>
<dbReference type="GO" id="GO:0016020">
    <property type="term" value="C:membrane"/>
    <property type="evidence" value="ECO:0007669"/>
    <property type="project" value="UniProtKB-SubCell"/>
</dbReference>
<feature type="repeat" description="TPR" evidence="3">
    <location>
        <begin position="444"/>
        <end position="477"/>
    </location>
</feature>
<feature type="chain" id="PRO_5001761584" description="Beta-lactamase-related domain-containing protein" evidence="4">
    <location>
        <begin position="21"/>
        <end position="491"/>
    </location>
</feature>
<keyword evidence="7" id="KW-1185">Reference proteome</keyword>
<keyword evidence="2" id="KW-0472">Membrane</keyword>
<dbReference type="eggNOG" id="COG1680">
    <property type="taxonomic scope" value="Bacteria"/>
</dbReference>
<reference evidence="6 7" key="1">
    <citation type="journal article" date="1992" name="Int. J. Syst. Bacteriol.">
        <title>Sphingobacterium antarcticus sp. nov. a Psychrotrophic Bacterium from the Soils of Schirmacher Oasis, Antarctica.</title>
        <authorList>
            <person name="Shivaji S."/>
            <person name="Ray M.K."/>
            <person name="Rao N.S."/>
            <person name="Saiserr L."/>
            <person name="Jagannadham M.V."/>
            <person name="Kumar G.S."/>
            <person name="Reddy G."/>
            <person name="Bhargava P.M."/>
        </authorList>
    </citation>
    <scope>NUCLEOTIDE SEQUENCE [LARGE SCALE GENOMIC DNA]</scope>
    <source>
        <strain evidence="6 7">4BY</strain>
    </source>
</reference>
<keyword evidence="4" id="KW-0732">Signal</keyword>
<evidence type="ECO:0000256" key="2">
    <source>
        <dbReference type="ARBA" id="ARBA00023136"/>
    </source>
</evidence>
<dbReference type="PROSITE" id="PS50005">
    <property type="entry name" value="TPR"/>
    <property type="match status" value="1"/>
</dbReference>
<comment type="caution">
    <text evidence="6">The sequence shown here is derived from an EMBL/GenBank/DDBJ whole genome shotgun (WGS) entry which is preliminary data.</text>
</comment>
<evidence type="ECO:0000313" key="7">
    <source>
        <dbReference type="Proteomes" id="UP000028007"/>
    </source>
</evidence>
<dbReference type="InterPro" id="IPR019734">
    <property type="entry name" value="TPR_rpt"/>
</dbReference>
<dbReference type="InterPro" id="IPR012338">
    <property type="entry name" value="Beta-lactam/transpept-like"/>
</dbReference>
<name>A0A081PCE7_9SPHI</name>
<sequence length="491" mass="55363">MIKKLGLLTLLLIAATHTFAQNKQKELDAYFSALSQNQQFNGNVLIAENGRVVYEKSFGYADYSDKRPNTAQSSFPMASITKTFTSTAILQLKEKGKLQLGDPVSKFLPDFPYSNVTIKQLLAHTAGLPITDTLFDAMILEHPDTVFTNKDLIPAFISRKAPLIFKPGEDFSYNNVNYNILALIVEEITGLSFDAYLKAHIFKPAGMTNTSLSLFFKRKDNNLSERYSLKYPYSDKVQRADTAAEFQIIYRFNCQGHGDIISTTHDLLKYDEALYNGRLLSKATLKEAFTPVKIKNGKDNIQRYALGWITREDTSMGEIVKHDGGLPGGRTMLLRNITRHQTIIIFDNTANNVIPISDNALRILNGVVIEKPKQSGARIYGVALAKNGLEAGDKALAEIKKDTSNYYLSEDEINSLGYAFMSNNKEFEAEITFKQNMQLFPSSWNTYDSYAEILLKHGKKQDAVKMYRKSLELNPNNENGKMMLEQILMDH</sequence>
<dbReference type="EMBL" id="JNFF01000116">
    <property type="protein sequence ID" value="KEQ28370.1"/>
    <property type="molecule type" value="Genomic_DNA"/>
</dbReference>
<evidence type="ECO:0000259" key="5">
    <source>
        <dbReference type="Pfam" id="PF00144"/>
    </source>
</evidence>
<dbReference type="SUPFAM" id="SSF56601">
    <property type="entry name" value="beta-lactamase/transpeptidase-like"/>
    <property type="match status" value="1"/>
</dbReference>
<accession>A0A081PCE7</accession>
<organism evidence="6 7">
    <name type="scientific">Pedobacter antarcticus 4BY</name>
    <dbReference type="NCBI Taxonomy" id="1358423"/>
    <lineage>
        <taxon>Bacteria</taxon>
        <taxon>Pseudomonadati</taxon>
        <taxon>Bacteroidota</taxon>
        <taxon>Sphingobacteriia</taxon>
        <taxon>Sphingobacteriales</taxon>
        <taxon>Sphingobacteriaceae</taxon>
        <taxon>Pedobacter</taxon>
    </lineage>
</organism>
<keyword evidence="3" id="KW-0802">TPR repeat</keyword>